<dbReference type="AlphaFoldDB" id="A0A914EG09"/>
<dbReference type="InterPro" id="IPR022735">
    <property type="entry name" value="bMERB_dom"/>
</dbReference>
<accession>A0A914EG09</accession>
<keyword evidence="1" id="KW-0175">Coiled coil</keyword>
<dbReference type="Proteomes" id="UP000887540">
    <property type="component" value="Unplaced"/>
</dbReference>
<organism evidence="3 4">
    <name type="scientific">Acrobeloides nanus</name>
    <dbReference type="NCBI Taxonomy" id="290746"/>
    <lineage>
        <taxon>Eukaryota</taxon>
        <taxon>Metazoa</taxon>
        <taxon>Ecdysozoa</taxon>
        <taxon>Nematoda</taxon>
        <taxon>Chromadorea</taxon>
        <taxon>Rhabditida</taxon>
        <taxon>Tylenchina</taxon>
        <taxon>Cephalobomorpha</taxon>
        <taxon>Cephaloboidea</taxon>
        <taxon>Cephalobidae</taxon>
        <taxon>Acrobeloides</taxon>
    </lineage>
</organism>
<evidence type="ECO:0000256" key="1">
    <source>
        <dbReference type="SAM" id="Coils"/>
    </source>
</evidence>
<evidence type="ECO:0000313" key="3">
    <source>
        <dbReference type="Proteomes" id="UP000887540"/>
    </source>
</evidence>
<dbReference type="Pfam" id="PF12130">
    <property type="entry name" value="bMERB_dom"/>
    <property type="match status" value="1"/>
</dbReference>
<protein>
    <submittedName>
        <fullName evidence="4">BMERB domain-containing protein</fullName>
    </submittedName>
</protein>
<name>A0A914EG09_9BILA</name>
<evidence type="ECO:0000313" key="4">
    <source>
        <dbReference type="WBParaSite" id="ACRNAN_scaffold7999.g26890.t1"/>
    </source>
</evidence>
<keyword evidence="3" id="KW-1185">Reference proteome</keyword>
<dbReference type="WBParaSite" id="ACRNAN_scaffold7999.g26890.t1">
    <property type="protein sequence ID" value="ACRNAN_scaffold7999.g26890.t1"/>
    <property type="gene ID" value="ACRNAN_scaffold7999.g26890"/>
</dbReference>
<reference evidence="4" key="1">
    <citation type="submission" date="2022-11" db="UniProtKB">
        <authorList>
            <consortium name="WormBaseParasite"/>
        </authorList>
    </citation>
    <scope>IDENTIFICATION</scope>
</reference>
<dbReference type="SMART" id="SM01203">
    <property type="entry name" value="DUF3585"/>
    <property type="match status" value="1"/>
</dbReference>
<feature type="coiled-coil region" evidence="1">
    <location>
        <begin position="174"/>
        <end position="211"/>
    </location>
</feature>
<proteinExistence type="predicted"/>
<sequence>MSQNKKKIFTPVYVLSEAHESNQTKHSSIEEPEIDVVKNTLVSISENLEENRLRVQNAKISFLNVKVKLQNRRTDLLTVLKDLKNAEEMQRITLRIEDIDHLAAEIRQSLMNCVPGSADENKFIDEHMKLTQEKDSLVRKQDYFNVLGTLNETTEKITAVQHKLARFSNDGCKTEEEKQLVDSLMKELKDLVDKKNELAHQMLNKEAEEEEIGEQSRLSLERTQYVLNSQQTPMSAPKRIMNRILDTPLLTRFNRKLDIRKSGA</sequence>
<evidence type="ECO:0000259" key="2">
    <source>
        <dbReference type="Pfam" id="PF12130"/>
    </source>
</evidence>
<feature type="domain" description="BMERB" evidence="2">
    <location>
        <begin position="87"/>
        <end position="211"/>
    </location>
</feature>